<evidence type="ECO:0000313" key="9">
    <source>
        <dbReference type="Proteomes" id="UP000238137"/>
    </source>
</evidence>
<dbReference type="InterPro" id="IPR016174">
    <property type="entry name" value="Di-haem_cyt_TM"/>
</dbReference>
<dbReference type="OrthoDB" id="196472at2"/>
<comment type="subcellular location">
    <subcellularLocation>
        <location evidence="1">Cell membrane</location>
        <topology evidence="1">Multi-pass membrane protein</topology>
    </subcellularLocation>
</comment>
<dbReference type="InterPro" id="IPR011577">
    <property type="entry name" value="Cyt_b561_bac/Ni-Hgenase"/>
</dbReference>
<dbReference type="GO" id="GO:0005886">
    <property type="term" value="C:plasma membrane"/>
    <property type="evidence" value="ECO:0007669"/>
    <property type="project" value="UniProtKB-SubCell"/>
</dbReference>
<evidence type="ECO:0000256" key="1">
    <source>
        <dbReference type="ARBA" id="ARBA00004651"/>
    </source>
</evidence>
<feature type="transmembrane region" description="Helical" evidence="6">
    <location>
        <begin position="15"/>
        <end position="33"/>
    </location>
</feature>
<evidence type="ECO:0000259" key="7">
    <source>
        <dbReference type="Pfam" id="PF01292"/>
    </source>
</evidence>
<keyword evidence="5 6" id="KW-0472">Membrane</keyword>
<dbReference type="Gene3D" id="1.20.950.20">
    <property type="entry name" value="Transmembrane di-heme cytochromes, Chain C"/>
    <property type="match status" value="1"/>
</dbReference>
<dbReference type="SUPFAM" id="SSF81342">
    <property type="entry name" value="Transmembrane di-heme cytochromes"/>
    <property type="match status" value="1"/>
</dbReference>
<evidence type="ECO:0000256" key="4">
    <source>
        <dbReference type="ARBA" id="ARBA00022989"/>
    </source>
</evidence>
<keyword evidence="2" id="KW-1003">Cell membrane</keyword>
<dbReference type="PANTHER" id="PTHR30485">
    <property type="entry name" value="NI/FE-HYDROGENASE 1 B-TYPE CYTOCHROME SUBUNIT"/>
    <property type="match status" value="1"/>
</dbReference>
<evidence type="ECO:0000256" key="2">
    <source>
        <dbReference type="ARBA" id="ARBA00022475"/>
    </source>
</evidence>
<dbReference type="AlphaFoldDB" id="A0A3R7LRK9"/>
<protein>
    <submittedName>
        <fullName evidence="8">Cytochrome B</fullName>
    </submittedName>
</protein>
<feature type="transmembrane region" description="Helical" evidence="6">
    <location>
        <begin position="100"/>
        <end position="119"/>
    </location>
</feature>
<comment type="caution">
    <text evidence="8">The sequence shown here is derived from an EMBL/GenBank/DDBJ whole genome shotgun (WGS) entry which is preliminary data.</text>
</comment>
<dbReference type="GO" id="GO:0020037">
    <property type="term" value="F:heme binding"/>
    <property type="evidence" value="ECO:0007669"/>
    <property type="project" value="TreeGrafter"/>
</dbReference>
<accession>A0A3R7LRK9</accession>
<dbReference type="EMBL" id="PXNQ02000001">
    <property type="protein sequence ID" value="RNF36374.1"/>
    <property type="molecule type" value="Genomic_DNA"/>
</dbReference>
<dbReference type="Pfam" id="PF01292">
    <property type="entry name" value="Ni_hydr_CYTB"/>
    <property type="match status" value="1"/>
</dbReference>
<feature type="transmembrane region" description="Helical" evidence="6">
    <location>
        <begin position="157"/>
        <end position="175"/>
    </location>
</feature>
<sequence length="194" mass="21882">MVEDQARRARIWDPALRAFHWLLAVLVIANWLLGKFGPDIMTLHFWLGYTIAALLLFRLVWGLVGPESARFSSLLHRPRAVTGYLRDMGKRQPSHWPGHNPLGALAVIAMLLALIWQVGTGLISDPEDFVNVGPLASTVGSDIATKADAWHALGADIILILVLLHIAAILFYRVWKNEDLIRPMLTGWKWVRRR</sequence>
<evidence type="ECO:0000256" key="6">
    <source>
        <dbReference type="SAM" id="Phobius"/>
    </source>
</evidence>
<dbReference type="RefSeq" id="WP_106689992.1">
    <property type="nucleotide sequence ID" value="NZ_PXNQ02000001.1"/>
</dbReference>
<evidence type="ECO:0000313" key="8">
    <source>
        <dbReference type="EMBL" id="RNF36374.1"/>
    </source>
</evidence>
<organism evidence="8 9">
    <name type="scientific">Paracoccus methylarcula</name>
    <dbReference type="NCBI Taxonomy" id="72022"/>
    <lineage>
        <taxon>Bacteria</taxon>
        <taxon>Pseudomonadati</taxon>
        <taxon>Pseudomonadota</taxon>
        <taxon>Alphaproteobacteria</taxon>
        <taxon>Rhodobacterales</taxon>
        <taxon>Paracoccaceae</taxon>
        <taxon>Paracoccus</taxon>
    </lineage>
</organism>
<dbReference type="InterPro" id="IPR051542">
    <property type="entry name" value="Hydrogenase_cytochrome"/>
</dbReference>
<name>A0A3R7LRK9_9RHOB</name>
<gene>
    <name evidence="8" type="ORF">A7A09_003145</name>
</gene>
<feature type="domain" description="Cytochrome b561 bacterial/Ni-hydrogenase" evidence="7">
    <location>
        <begin position="12"/>
        <end position="187"/>
    </location>
</feature>
<evidence type="ECO:0000256" key="5">
    <source>
        <dbReference type="ARBA" id="ARBA00023136"/>
    </source>
</evidence>
<reference evidence="8" key="1">
    <citation type="submission" date="2018-05" db="EMBL/GenBank/DDBJ databases">
        <title>Reclassification of Methylarcula marina and Methylarcula terricola as Paracoccus methylarcula sp.nov., comb.nov. and Paracoccus terricola comb.nov.</title>
        <authorList>
            <person name="Shmareva M.N."/>
            <person name="Doronina N.V."/>
            <person name="Vasilenko O.V."/>
            <person name="Tarlachkov S.V."/>
            <person name="Trotsenko Y.A."/>
        </authorList>
    </citation>
    <scope>NUCLEOTIDE SEQUENCE [LARGE SCALE GENOMIC DNA]</scope>
    <source>
        <strain evidence="8">VKM B-2159</strain>
    </source>
</reference>
<keyword evidence="9" id="KW-1185">Reference proteome</keyword>
<dbReference type="PANTHER" id="PTHR30485:SF2">
    <property type="entry name" value="BLL0597 PROTEIN"/>
    <property type="match status" value="1"/>
</dbReference>
<feature type="transmembrane region" description="Helical" evidence="6">
    <location>
        <begin position="45"/>
        <end position="64"/>
    </location>
</feature>
<dbReference type="GO" id="GO:0022904">
    <property type="term" value="P:respiratory electron transport chain"/>
    <property type="evidence" value="ECO:0007669"/>
    <property type="project" value="InterPro"/>
</dbReference>
<dbReference type="Proteomes" id="UP000238137">
    <property type="component" value="Unassembled WGS sequence"/>
</dbReference>
<keyword evidence="4 6" id="KW-1133">Transmembrane helix</keyword>
<proteinExistence type="predicted"/>
<dbReference type="GO" id="GO:0009055">
    <property type="term" value="F:electron transfer activity"/>
    <property type="evidence" value="ECO:0007669"/>
    <property type="project" value="InterPro"/>
</dbReference>
<evidence type="ECO:0000256" key="3">
    <source>
        <dbReference type="ARBA" id="ARBA00022692"/>
    </source>
</evidence>
<keyword evidence="3 6" id="KW-0812">Transmembrane</keyword>